<dbReference type="OrthoDB" id="417932at2759"/>
<dbReference type="Proteomes" id="UP001152797">
    <property type="component" value="Unassembled WGS sequence"/>
</dbReference>
<keyword evidence="4" id="KW-1185">Reference proteome</keyword>
<dbReference type="AlphaFoldDB" id="A0A9P1CF94"/>
<organism evidence="2">
    <name type="scientific">Cladocopium goreaui</name>
    <dbReference type="NCBI Taxonomy" id="2562237"/>
    <lineage>
        <taxon>Eukaryota</taxon>
        <taxon>Sar</taxon>
        <taxon>Alveolata</taxon>
        <taxon>Dinophyceae</taxon>
        <taxon>Suessiales</taxon>
        <taxon>Symbiodiniaceae</taxon>
        <taxon>Cladocopium</taxon>
    </lineage>
</organism>
<reference evidence="3 4" key="2">
    <citation type="submission" date="2024-05" db="EMBL/GenBank/DDBJ databases">
        <authorList>
            <person name="Chen Y."/>
            <person name="Shah S."/>
            <person name="Dougan E. K."/>
            <person name="Thang M."/>
            <person name="Chan C."/>
        </authorList>
    </citation>
    <scope>NUCLEOTIDE SEQUENCE [LARGE SCALE GENOMIC DNA]</scope>
</reference>
<feature type="transmembrane region" description="Helical" evidence="1">
    <location>
        <begin position="450"/>
        <end position="472"/>
    </location>
</feature>
<comment type="caution">
    <text evidence="2">The sequence shown here is derived from an EMBL/GenBank/DDBJ whole genome shotgun (WGS) entry which is preliminary data.</text>
</comment>
<evidence type="ECO:0000313" key="2">
    <source>
        <dbReference type="EMBL" id="CAI3990430.1"/>
    </source>
</evidence>
<reference evidence="2" key="1">
    <citation type="submission" date="2022-10" db="EMBL/GenBank/DDBJ databases">
        <authorList>
            <person name="Chen Y."/>
            <person name="Dougan E. K."/>
            <person name="Chan C."/>
            <person name="Rhodes N."/>
            <person name="Thang M."/>
        </authorList>
    </citation>
    <scope>NUCLEOTIDE SEQUENCE</scope>
</reference>
<keyword evidence="1" id="KW-0812">Transmembrane</keyword>
<keyword evidence="1" id="KW-1133">Transmembrane helix</keyword>
<evidence type="ECO:0000313" key="3">
    <source>
        <dbReference type="EMBL" id="CAL4777742.1"/>
    </source>
</evidence>
<proteinExistence type="predicted"/>
<keyword evidence="1" id="KW-0472">Membrane</keyword>
<gene>
    <name evidence="2" type="ORF">C1SCF055_LOCUS17420</name>
</gene>
<dbReference type="EMBL" id="CAMXCT010001476">
    <property type="protein sequence ID" value="CAI3990430.1"/>
    <property type="molecule type" value="Genomic_DNA"/>
</dbReference>
<dbReference type="EMBL" id="CAMXCT030001476">
    <property type="protein sequence ID" value="CAL4777742.1"/>
    <property type="molecule type" value="Genomic_DNA"/>
</dbReference>
<evidence type="ECO:0000256" key="1">
    <source>
        <dbReference type="SAM" id="Phobius"/>
    </source>
</evidence>
<evidence type="ECO:0000313" key="4">
    <source>
        <dbReference type="Proteomes" id="UP001152797"/>
    </source>
</evidence>
<dbReference type="EMBL" id="CAMXCT020001476">
    <property type="protein sequence ID" value="CAL1143805.1"/>
    <property type="molecule type" value="Genomic_DNA"/>
</dbReference>
<feature type="transmembrane region" description="Helical" evidence="1">
    <location>
        <begin position="250"/>
        <end position="268"/>
    </location>
</feature>
<protein>
    <submittedName>
        <fullName evidence="2">Uncharacterized protein</fullName>
    </submittedName>
</protein>
<accession>A0A9P1CF94</accession>
<feature type="transmembrane region" description="Helical" evidence="1">
    <location>
        <begin position="423"/>
        <end position="444"/>
    </location>
</feature>
<name>A0A9P1CF94_9DINO</name>
<sequence length="591" mass="66824">MVSSRLLCVECGDCIEEPYVEVDVDDEDENGRVALKRAIDNVVTVNNGPPLPVVDIRHRWHQVASDGFVALFCSCPMLSIFVARYMVKNYLFARWRLIFPPEHSWGRQLRHWLGSEALMWLMLTDVVLGGLFTCDGSVMGRTDCTAQSAFVSLPVQMLTNALSVTSLLLLRILEVQILDVSAHVHYHKVRARNRLEASAIPDAEGRKSDAMEFLQKLQRSFPETFGKQMPPRTLEQLYRSWDINETPTNLIRMVWCSTLVLFVLLTWLQEAIRQGKMSTGELPELRFESRWDWLGFTLCMLKSYGAAISWFHLVANILCISKGMDQNAKQLLLFSTLTSYSSIESWSRQNREILRSILANALSNNNNVGGDAVITENQLRHALERIIGAEKLDLMNVDDIKAWWELRKYIQVDFLDESAAMDFCGVLTLQLILCFMVTGAFDWLANGDLFSPGIILVVMLVGCLAVVMFNVIQAAININELLEKDSQVLVDAAADCIFSRQWNSAEVAGLLQSIERRVAMLDDKQQILGVTMTATYRNGWVATFLAAGISSLVKLLQTMRLEVMHWMTDGQDLIWNATYYAFMGVANDTMS</sequence>
<feature type="transmembrane region" description="Helical" evidence="1">
    <location>
        <begin position="67"/>
        <end position="87"/>
    </location>
</feature>